<accession>A0A3S4TAC0</accession>
<keyword evidence="10" id="KW-1185">Reference proteome</keyword>
<evidence type="ECO:0000313" key="9">
    <source>
        <dbReference type="EMBL" id="RWX46332.1"/>
    </source>
</evidence>
<evidence type="ECO:0000256" key="2">
    <source>
        <dbReference type="ARBA" id="ARBA00006464"/>
    </source>
</evidence>
<evidence type="ECO:0000256" key="3">
    <source>
        <dbReference type="ARBA" id="ARBA00022475"/>
    </source>
</evidence>
<keyword evidence="6" id="KW-1133">Transmembrane helix</keyword>
<name>A0A3S4TAC0_9BACT</name>
<evidence type="ECO:0000256" key="5">
    <source>
        <dbReference type="ARBA" id="ARBA00022692"/>
    </source>
</evidence>
<evidence type="ECO:0000256" key="7">
    <source>
        <dbReference type="ARBA" id="ARBA00023136"/>
    </source>
</evidence>
<dbReference type="PANTHER" id="PTHR30576">
    <property type="entry name" value="COLANIC BIOSYNTHESIS UDP-GLUCOSE LIPID CARRIER TRANSFERASE"/>
    <property type="match status" value="1"/>
</dbReference>
<proteinExistence type="inferred from homology"/>
<organism evidence="9 10">
    <name type="scientific">Candidatus Electrothrix aarhusensis</name>
    <dbReference type="NCBI Taxonomy" id="1859131"/>
    <lineage>
        <taxon>Bacteria</taxon>
        <taxon>Pseudomonadati</taxon>
        <taxon>Thermodesulfobacteriota</taxon>
        <taxon>Desulfobulbia</taxon>
        <taxon>Desulfobulbales</taxon>
        <taxon>Desulfobulbaceae</taxon>
        <taxon>Candidatus Electrothrix</taxon>
    </lineage>
</organism>
<comment type="subcellular location">
    <subcellularLocation>
        <location evidence="1">Cell membrane</location>
    </subcellularLocation>
</comment>
<comment type="similarity">
    <text evidence="2">Belongs to the bacterial sugar transferase family.</text>
</comment>
<sequence length="86" mass="9743">MVGARPIVGRELKEYYKGNGEQSAGRYVSMKPGITGPWQVTDRSDVGNYKERVELDDWYVLNYSLVCDLKIIAKTVRCMFTGKGAY</sequence>
<keyword evidence="4 9" id="KW-0808">Transferase</keyword>
<dbReference type="Proteomes" id="UP000287853">
    <property type="component" value="Unassembled WGS sequence"/>
</dbReference>
<dbReference type="EMBL" id="MTKO01000066">
    <property type="protein sequence ID" value="RWX46332.1"/>
    <property type="molecule type" value="Genomic_DNA"/>
</dbReference>
<dbReference type="InterPro" id="IPR003362">
    <property type="entry name" value="Bact_transf"/>
</dbReference>
<keyword evidence="5" id="KW-0812">Transmembrane</keyword>
<dbReference type="GO" id="GO:0016780">
    <property type="term" value="F:phosphotransferase activity, for other substituted phosphate groups"/>
    <property type="evidence" value="ECO:0007669"/>
    <property type="project" value="TreeGrafter"/>
</dbReference>
<protein>
    <submittedName>
        <fullName evidence="9">Sugar transferase</fullName>
    </submittedName>
</protein>
<comment type="caution">
    <text evidence="9">The sequence shown here is derived from an EMBL/GenBank/DDBJ whole genome shotgun (WGS) entry which is preliminary data.</text>
</comment>
<evidence type="ECO:0000256" key="4">
    <source>
        <dbReference type="ARBA" id="ARBA00022679"/>
    </source>
</evidence>
<feature type="domain" description="Bacterial sugar transferase" evidence="8">
    <location>
        <begin position="1"/>
        <end position="80"/>
    </location>
</feature>
<dbReference type="GO" id="GO:0005886">
    <property type="term" value="C:plasma membrane"/>
    <property type="evidence" value="ECO:0007669"/>
    <property type="project" value="UniProtKB-SubCell"/>
</dbReference>
<evidence type="ECO:0000259" key="8">
    <source>
        <dbReference type="Pfam" id="PF02397"/>
    </source>
</evidence>
<gene>
    <name evidence="9" type="ORF">H206_01410</name>
</gene>
<reference evidence="9 10" key="1">
    <citation type="submission" date="2017-01" db="EMBL/GenBank/DDBJ databases">
        <title>The cable genome- insights into the physiology and evolution of filamentous bacteria capable of sulfide oxidation via long distance electron transfer.</title>
        <authorList>
            <person name="Schreiber L."/>
            <person name="Bjerg J.T."/>
            <person name="Boggild A."/>
            <person name="Van De Vossenberg J."/>
            <person name="Meysman F."/>
            <person name="Nielsen L.P."/>
            <person name="Schramm A."/>
            <person name="Kjeldsen K.U."/>
        </authorList>
    </citation>
    <scope>NUCLEOTIDE SEQUENCE [LARGE SCALE GENOMIC DNA]</scope>
    <source>
        <strain evidence="9">MCF</strain>
    </source>
</reference>
<keyword evidence="3" id="KW-1003">Cell membrane</keyword>
<dbReference type="PANTHER" id="PTHR30576:SF4">
    <property type="entry name" value="UNDECAPRENYL-PHOSPHATE GALACTOSE PHOSPHOTRANSFERASE"/>
    <property type="match status" value="1"/>
</dbReference>
<evidence type="ECO:0000256" key="6">
    <source>
        <dbReference type="ARBA" id="ARBA00022989"/>
    </source>
</evidence>
<dbReference type="AlphaFoldDB" id="A0A3S4TAC0"/>
<keyword evidence="7" id="KW-0472">Membrane</keyword>
<dbReference type="Pfam" id="PF02397">
    <property type="entry name" value="Bac_transf"/>
    <property type="match status" value="1"/>
</dbReference>
<evidence type="ECO:0000313" key="10">
    <source>
        <dbReference type="Proteomes" id="UP000287853"/>
    </source>
</evidence>
<evidence type="ECO:0000256" key="1">
    <source>
        <dbReference type="ARBA" id="ARBA00004236"/>
    </source>
</evidence>